<comment type="caution">
    <text evidence="10">The sequence shown here is derived from an EMBL/GenBank/DDBJ whole genome shotgun (WGS) entry which is preliminary data.</text>
</comment>
<dbReference type="PROSITE" id="PS00211">
    <property type="entry name" value="ABC_TRANSPORTER_1"/>
    <property type="match status" value="1"/>
</dbReference>
<evidence type="ECO:0000256" key="7">
    <source>
        <dbReference type="ARBA" id="ARBA00022967"/>
    </source>
</evidence>
<dbReference type="RefSeq" id="WP_307159563.1">
    <property type="nucleotide sequence ID" value="NZ_JAUSWH010000014.1"/>
</dbReference>
<evidence type="ECO:0000313" key="11">
    <source>
        <dbReference type="Proteomes" id="UP001235269"/>
    </source>
</evidence>
<dbReference type="InterPro" id="IPR003593">
    <property type="entry name" value="AAA+_ATPase"/>
</dbReference>
<keyword evidence="4" id="KW-0997">Cell inner membrane</keyword>
<dbReference type="GO" id="GO:0005524">
    <property type="term" value="F:ATP binding"/>
    <property type="evidence" value="ECO:0007669"/>
    <property type="project" value="UniProtKB-KW"/>
</dbReference>
<dbReference type="Proteomes" id="UP001235269">
    <property type="component" value="Unassembled WGS sequence"/>
</dbReference>
<dbReference type="EMBL" id="JAUSWH010000014">
    <property type="protein sequence ID" value="MDQ0457387.1"/>
    <property type="molecule type" value="Genomic_DNA"/>
</dbReference>
<keyword evidence="3" id="KW-1003">Cell membrane</keyword>
<sequence length="240" mass="26030">MTEREKDALALEGVELQLGARDFHFDARFAPNAITAITGPSGAGKSTLINLIAGFERPARGRILFSGADLTAQLPGLRPVSLIFQDNNLFAHLDLATNIGLGIHPGLKLDAEDRASISRALSDVGLAGYERRKPATLSGGERQRAAFARALVRRKPILLLDEPFAALDPGLRAEMGELLLSLQRQTASTVLLVTHNPQDVAALADEVAFLQQGRLDFLVPQNQFFAMRDVPEVQRFLGKS</sequence>
<comment type="similarity">
    <text evidence="1">Belongs to the ABC transporter superfamily.</text>
</comment>
<keyword evidence="2" id="KW-0813">Transport</keyword>
<evidence type="ECO:0000256" key="6">
    <source>
        <dbReference type="ARBA" id="ARBA00022840"/>
    </source>
</evidence>
<dbReference type="InterPro" id="IPR027417">
    <property type="entry name" value="P-loop_NTPase"/>
</dbReference>
<keyword evidence="5" id="KW-0547">Nucleotide-binding</keyword>
<dbReference type="PANTHER" id="PTHR42781:SF1">
    <property type="entry name" value="THIAMINE IMPORT ATP-BINDING PROTEIN THIQ"/>
    <property type="match status" value="1"/>
</dbReference>
<dbReference type="PROSITE" id="PS50893">
    <property type="entry name" value="ABC_TRANSPORTER_2"/>
    <property type="match status" value="1"/>
</dbReference>
<dbReference type="InterPro" id="IPR003439">
    <property type="entry name" value="ABC_transporter-like_ATP-bd"/>
</dbReference>
<name>A0ABU0II87_9HYPH</name>
<reference evidence="10 11" key="1">
    <citation type="submission" date="2023-07" db="EMBL/GenBank/DDBJ databases">
        <title>Genomic Encyclopedia of Type Strains, Phase IV (KMG-IV): sequencing the most valuable type-strain genomes for metagenomic binning, comparative biology and taxonomic classification.</title>
        <authorList>
            <person name="Goeker M."/>
        </authorList>
    </citation>
    <scope>NUCLEOTIDE SEQUENCE [LARGE SCALE GENOMIC DNA]</scope>
    <source>
        <strain evidence="10 11">DSM 100301</strain>
    </source>
</reference>
<accession>A0ABU0II87</accession>
<dbReference type="PANTHER" id="PTHR42781">
    <property type="entry name" value="SPERMIDINE/PUTRESCINE IMPORT ATP-BINDING PROTEIN POTA"/>
    <property type="match status" value="1"/>
</dbReference>
<evidence type="ECO:0000256" key="1">
    <source>
        <dbReference type="ARBA" id="ARBA00005417"/>
    </source>
</evidence>
<evidence type="ECO:0000256" key="5">
    <source>
        <dbReference type="ARBA" id="ARBA00022741"/>
    </source>
</evidence>
<evidence type="ECO:0000256" key="4">
    <source>
        <dbReference type="ARBA" id="ARBA00022519"/>
    </source>
</evidence>
<keyword evidence="8" id="KW-0472">Membrane</keyword>
<keyword evidence="11" id="KW-1185">Reference proteome</keyword>
<dbReference type="Pfam" id="PF00005">
    <property type="entry name" value="ABC_tran"/>
    <property type="match status" value="1"/>
</dbReference>
<dbReference type="SUPFAM" id="SSF52540">
    <property type="entry name" value="P-loop containing nucleoside triphosphate hydrolases"/>
    <property type="match status" value="1"/>
</dbReference>
<evidence type="ECO:0000256" key="3">
    <source>
        <dbReference type="ARBA" id="ARBA00022475"/>
    </source>
</evidence>
<dbReference type="InterPro" id="IPR017871">
    <property type="entry name" value="ABC_transporter-like_CS"/>
</dbReference>
<dbReference type="InterPro" id="IPR050093">
    <property type="entry name" value="ABC_SmlMolc_Importer"/>
</dbReference>
<evidence type="ECO:0000313" key="10">
    <source>
        <dbReference type="EMBL" id="MDQ0457387.1"/>
    </source>
</evidence>
<dbReference type="SMART" id="SM00382">
    <property type="entry name" value="AAA"/>
    <property type="match status" value="1"/>
</dbReference>
<evidence type="ECO:0000256" key="8">
    <source>
        <dbReference type="ARBA" id="ARBA00023136"/>
    </source>
</evidence>
<organism evidence="10 11">
    <name type="scientific">Rhizobium paknamense</name>
    <dbReference type="NCBI Taxonomy" id="1206817"/>
    <lineage>
        <taxon>Bacteria</taxon>
        <taxon>Pseudomonadati</taxon>
        <taxon>Pseudomonadota</taxon>
        <taxon>Alphaproteobacteria</taxon>
        <taxon>Hyphomicrobiales</taxon>
        <taxon>Rhizobiaceae</taxon>
        <taxon>Rhizobium/Agrobacterium group</taxon>
        <taxon>Rhizobium</taxon>
    </lineage>
</organism>
<evidence type="ECO:0000259" key="9">
    <source>
        <dbReference type="PROSITE" id="PS50893"/>
    </source>
</evidence>
<gene>
    <name evidence="10" type="ORF">QO005_003743</name>
</gene>
<keyword evidence="6 10" id="KW-0067">ATP-binding</keyword>
<evidence type="ECO:0000256" key="2">
    <source>
        <dbReference type="ARBA" id="ARBA00022448"/>
    </source>
</evidence>
<keyword evidence="7" id="KW-1278">Translocase</keyword>
<proteinExistence type="inferred from homology"/>
<protein>
    <submittedName>
        <fullName evidence="10">Thiamine transport system ATP-binding protein</fullName>
    </submittedName>
</protein>
<feature type="domain" description="ABC transporter" evidence="9">
    <location>
        <begin position="3"/>
        <end position="237"/>
    </location>
</feature>
<dbReference type="Gene3D" id="3.40.50.300">
    <property type="entry name" value="P-loop containing nucleotide triphosphate hydrolases"/>
    <property type="match status" value="1"/>
</dbReference>